<comment type="caution">
    <text evidence="2">The sequence shown here is derived from an EMBL/GenBank/DDBJ whole genome shotgun (WGS) entry which is preliminary data.</text>
</comment>
<gene>
    <name evidence="2" type="ORF">NCTC8540_00543</name>
</gene>
<dbReference type="Pfam" id="PF10040">
    <property type="entry name" value="CRISPR_Cas6"/>
    <property type="match status" value="1"/>
</dbReference>
<accession>A0AB38HCW8</accession>
<dbReference type="EMBL" id="UGHJ01000001">
    <property type="protein sequence ID" value="STO68060.1"/>
    <property type="molecule type" value="Genomic_DNA"/>
</dbReference>
<sequence>MELNTFPVTRYELQFLVTEPILLPEYAGSALRGAFGRALRKISCMTKQADCKACPLYQTCPYTNIFEMPAPKEHHLQKFSQVPNGYIIEPTQWGEKLYQKGKVLSFNLVLFGRLIQQLPLIVFAFKRAFEYNLAGGKANLLNINYLSEKGDIYSIFDDGKILDHPQEITIPEYFGENLKLFISTPLRIQENGTPLSADKLKLDRFLITLLKRTALLSEFHYQKLDFDFESLIQQIEQIQDAKKLEWLDWTRYSSRQKQKMKLGGVVGEWVLENVPYEWAKLLYLGQWLHCGKNATFGLGKYQITNL</sequence>
<protein>
    <submittedName>
        <fullName evidence="2">Uncharacterized conserved protein (DUF2276)</fullName>
    </submittedName>
</protein>
<feature type="domain" description="CRISPR-associated protein Cas6 C-terminal" evidence="1">
    <location>
        <begin position="183"/>
        <end position="301"/>
    </location>
</feature>
<evidence type="ECO:0000313" key="2">
    <source>
        <dbReference type="EMBL" id="STO68060.1"/>
    </source>
</evidence>
<evidence type="ECO:0000313" key="3">
    <source>
        <dbReference type="Proteomes" id="UP000254496"/>
    </source>
</evidence>
<dbReference type="RefSeq" id="WP_115072682.1">
    <property type="nucleotide sequence ID" value="NZ_UGHE01000002.1"/>
</dbReference>
<dbReference type="InterPro" id="IPR019267">
    <property type="entry name" value="CRISPR-assoc_Cas6_C"/>
</dbReference>
<name>A0AB38HCW8_9PAST</name>
<dbReference type="Proteomes" id="UP000254496">
    <property type="component" value="Unassembled WGS sequence"/>
</dbReference>
<reference evidence="2 3" key="1">
    <citation type="submission" date="2018-06" db="EMBL/GenBank/DDBJ databases">
        <authorList>
            <consortium name="Pathogen Informatics"/>
            <person name="Doyle S."/>
        </authorList>
    </citation>
    <scope>NUCLEOTIDE SEQUENCE [LARGE SCALE GENOMIC DNA]</scope>
    <source>
        <strain evidence="2 3">NCTC8540</strain>
    </source>
</reference>
<evidence type="ECO:0000259" key="1">
    <source>
        <dbReference type="Pfam" id="PF10040"/>
    </source>
</evidence>
<dbReference type="AlphaFoldDB" id="A0AB38HCW8"/>
<organism evidence="2 3">
    <name type="scientific">Canicola haemoglobinophilus</name>
    <dbReference type="NCBI Taxonomy" id="733"/>
    <lineage>
        <taxon>Bacteria</taxon>
        <taxon>Pseudomonadati</taxon>
        <taxon>Pseudomonadota</taxon>
        <taxon>Gammaproteobacteria</taxon>
        <taxon>Pasteurellales</taxon>
        <taxon>Pasteurellaceae</taxon>
        <taxon>Canicola</taxon>
    </lineage>
</organism>
<proteinExistence type="predicted"/>